<reference evidence="1" key="1">
    <citation type="submission" date="2022-07" db="EMBL/GenBank/DDBJ databases">
        <authorList>
            <person name="Macas J."/>
            <person name="Novak P."/>
            <person name="Neumann P."/>
        </authorList>
    </citation>
    <scope>NUCLEOTIDE SEQUENCE</scope>
</reference>
<sequence>MGERNVAVSGHFHHVNLRLHLQQLLQHPYHHRDRDGRGVTQIEDPIRRFAPFLPPGSGAPTRRIQRRNTPFHDVVNVGEIPGQIFPVLAPVDGDGLPLEDISGK</sequence>
<dbReference type="AlphaFoldDB" id="A0A9P1EJR0"/>
<comment type="caution">
    <text evidence="1">The sequence shown here is derived from an EMBL/GenBank/DDBJ whole genome shotgun (WGS) entry which is preliminary data.</text>
</comment>
<accession>A0A9P1EJR0</accession>
<name>A0A9P1EJR0_CUSEU</name>
<keyword evidence="2" id="KW-1185">Reference proteome</keyword>
<evidence type="ECO:0000313" key="1">
    <source>
        <dbReference type="EMBL" id="CAH9110330.1"/>
    </source>
</evidence>
<gene>
    <name evidence="1" type="ORF">CEURO_LOCUS18811</name>
</gene>
<organism evidence="1 2">
    <name type="scientific">Cuscuta europaea</name>
    <name type="common">European dodder</name>
    <dbReference type="NCBI Taxonomy" id="41803"/>
    <lineage>
        <taxon>Eukaryota</taxon>
        <taxon>Viridiplantae</taxon>
        <taxon>Streptophyta</taxon>
        <taxon>Embryophyta</taxon>
        <taxon>Tracheophyta</taxon>
        <taxon>Spermatophyta</taxon>
        <taxon>Magnoliopsida</taxon>
        <taxon>eudicotyledons</taxon>
        <taxon>Gunneridae</taxon>
        <taxon>Pentapetalae</taxon>
        <taxon>asterids</taxon>
        <taxon>lamiids</taxon>
        <taxon>Solanales</taxon>
        <taxon>Convolvulaceae</taxon>
        <taxon>Cuscuteae</taxon>
        <taxon>Cuscuta</taxon>
        <taxon>Cuscuta subgen. Cuscuta</taxon>
    </lineage>
</organism>
<proteinExistence type="predicted"/>
<protein>
    <submittedName>
        <fullName evidence="1">Uncharacterized protein</fullName>
    </submittedName>
</protein>
<dbReference type="Proteomes" id="UP001152484">
    <property type="component" value="Unassembled WGS sequence"/>
</dbReference>
<dbReference type="OrthoDB" id="808414at2759"/>
<evidence type="ECO:0000313" key="2">
    <source>
        <dbReference type="Proteomes" id="UP001152484"/>
    </source>
</evidence>
<dbReference type="EMBL" id="CAMAPE010000053">
    <property type="protein sequence ID" value="CAH9110330.1"/>
    <property type="molecule type" value="Genomic_DNA"/>
</dbReference>